<reference evidence="5 6" key="1">
    <citation type="submission" date="2019-07" db="EMBL/GenBank/DDBJ databases">
        <authorList>
            <person name="Hibberd C M."/>
            <person name="Gehrig L. J."/>
            <person name="Chang H.-W."/>
            <person name="Venkatesh S."/>
        </authorList>
    </citation>
    <scope>NUCLEOTIDE SEQUENCE [LARGE SCALE GENOMIC DNA]</scope>
    <source>
        <strain evidence="5">Ruminococcus_torques_SSTS_Bg7063</strain>
    </source>
</reference>
<evidence type="ECO:0000313" key="5">
    <source>
        <dbReference type="EMBL" id="VUX18134.1"/>
    </source>
</evidence>
<dbReference type="Pfam" id="PF00112">
    <property type="entry name" value="Peptidase_C1"/>
    <property type="match status" value="1"/>
</dbReference>
<dbReference type="CDD" id="cd02619">
    <property type="entry name" value="Peptidase_C1"/>
    <property type="match status" value="1"/>
</dbReference>
<dbReference type="RefSeq" id="WP_144367643.1">
    <property type="nucleotide sequence ID" value="NZ_CABHNA010000079.1"/>
</dbReference>
<evidence type="ECO:0000256" key="1">
    <source>
        <dbReference type="SAM" id="MobiDB-lite"/>
    </source>
</evidence>
<dbReference type="InterPro" id="IPR038765">
    <property type="entry name" value="Papain-like_cys_pep_sf"/>
</dbReference>
<protein>
    <submittedName>
        <fullName evidence="5">Papain family cysteine protease</fullName>
    </submittedName>
</protein>
<feature type="domain" description="Peptidase C1A papain C-terminal" evidence="3">
    <location>
        <begin position="111"/>
        <end position="343"/>
    </location>
</feature>
<evidence type="ECO:0000313" key="6">
    <source>
        <dbReference type="Proteomes" id="UP000363661"/>
    </source>
</evidence>
<feature type="signal peptide" evidence="2">
    <location>
        <begin position="1"/>
        <end position="25"/>
    </location>
</feature>
<dbReference type="InterPro" id="IPR000169">
    <property type="entry name" value="Pept_cys_AS"/>
</dbReference>
<dbReference type="Proteomes" id="UP000363661">
    <property type="component" value="Unassembled WGS sequence"/>
</dbReference>
<evidence type="ECO:0000259" key="3">
    <source>
        <dbReference type="Pfam" id="PF00112"/>
    </source>
</evidence>
<gene>
    <name evidence="5" type="ORF">RTSSTS7063_02389</name>
</gene>
<name>A0A564UEY8_9FIRM</name>
<evidence type="ECO:0000259" key="4">
    <source>
        <dbReference type="Pfam" id="PF18560"/>
    </source>
</evidence>
<sequence length="838" mass="93755">MRKQRFLAVLLSAALAFTPVIDVMAEENAAQTEEGSSTGKTEESGEVNQTEVGEEETKGQTVVGSVGDYIPSELDYNTPIYEPGFEAYGERELESKYPENGIEDIKAKYPVVRNQNPYGTCWTFASMGLAEFDLINDGSVDQKVDLSELQLAYFTYNSVIDPLGGTRGDYSKYYVENSGIEGGYLNRGGNYSMASRRLNQWVGPVNESDVPYAQAANVLQNGLPDEFAYSHDVAHLENTYMINIKSNPEEVKKQIKEHGAAGIMYYHSDLGYHFINNNYCDTDKSGGGHAVMVVGWDDNYSKDLFREGVKPSKNGAWLVRNSWGESKGNVNNCEYFWMSYETNSLADTAWIFDFTRDDGYDNNYQVDGGLDLGTYKYSKPTPVANIFTTQKKEGVSSEDLKAVSVSFTSKTNAEYKIEIYTDLKKEGNPYSGTKQESATTEGVTNYAGVYTIELANPVNLKPGTTYAVVVTTDAIDWERVSMVEENNGKKVWDVAVSSTDPKSYYCYQKYYWKEDQYGYNYCIKAFTTNNRDFGEKIKGTSATLNGSIDMNLYVDIPADSELMKDKDAYIEFTVNGNISKVKVSDAKETEHGKKFTCPVVAKEMTSEIQAQFVSEGERSQVYTYTVRDYAEEILKDSKGLYSEKAKNLVKAMLNYGANAQTYFGYNTENLANANLSDEDKNASLASEPNNFESYKAFAEDDPSVTGITYYGSSLNLNTETNVKNYFEVEEGHSIGEFTFSYATNGRPDTVVEPVQQMINGKTLYLIEIPAIKAHLLNQDIVVTIKSTTSPNSGGRKMHYGPFSYCYAVSQNCSDMIELVNLTRSLYWYWNAADNYVTN</sequence>
<organism evidence="5 6">
    <name type="scientific">[Ruminococcus] torques</name>
    <dbReference type="NCBI Taxonomy" id="33039"/>
    <lineage>
        <taxon>Bacteria</taxon>
        <taxon>Bacillati</taxon>
        <taxon>Bacillota</taxon>
        <taxon>Clostridia</taxon>
        <taxon>Lachnospirales</taxon>
        <taxon>Lachnospiraceae</taxon>
        <taxon>Mediterraneibacter</taxon>
    </lineage>
</organism>
<dbReference type="Pfam" id="PF18560">
    <property type="entry name" value="Lectin_like"/>
    <property type="match status" value="1"/>
</dbReference>
<dbReference type="InterPro" id="IPR000668">
    <property type="entry name" value="Peptidase_C1A_C"/>
</dbReference>
<dbReference type="InterPro" id="IPR040528">
    <property type="entry name" value="Lectin-like"/>
</dbReference>
<dbReference type="EMBL" id="CABHNA010000079">
    <property type="protein sequence ID" value="VUX18134.1"/>
    <property type="molecule type" value="Genomic_DNA"/>
</dbReference>
<dbReference type="InterPro" id="IPR025660">
    <property type="entry name" value="Pept_his_AS"/>
</dbReference>
<accession>A0A564UEY8</accession>
<feature type="chain" id="PRO_5022011063" evidence="2">
    <location>
        <begin position="26"/>
        <end position="838"/>
    </location>
</feature>
<keyword evidence="5" id="KW-0645">Protease</keyword>
<keyword evidence="5" id="KW-0378">Hydrolase</keyword>
<feature type="domain" description="Lectin-like" evidence="4">
    <location>
        <begin position="364"/>
        <end position="527"/>
    </location>
</feature>
<proteinExistence type="predicted"/>
<dbReference type="PROSITE" id="PS00639">
    <property type="entry name" value="THIOL_PROTEASE_HIS"/>
    <property type="match status" value="1"/>
</dbReference>
<dbReference type="SUPFAM" id="SSF54001">
    <property type="entry name" value="Cysteine proteinases"/>
    <property type="match status" value="1"/>
</dbReference>
<dbReference type="Gene3D" id="3.90.70.10">
    <property type="entry name" value="Cysteine proteinases"/>
    <property type="match status" value="1"/>
</dbReference>
<keyword evidence="2" id="KW-0732">Signal</keyword>
<dbReference type="GO" id="GO:0008234">
    <property type="term" value="F:cysteine-type peptidase activity"/>
    <property type="evidence" value="ECO:0007669"/>
    <property type="project" value="InterPro"/>
</dbReference>
<feature type="region of interest" description="Disordered" evidence="1">
    <location>
        <begin position="28"/>
        <end position="59"/>
    </location>
</feature>
<dbReference type="PROSITE" id="PS00139">
    <property type="entry name" value="THIOL_PROTEASE_CYS"/>
    <property type="match status" value="1"/>
</dbReference>
<dbReference type="AlphaFoldDB" id="A0A564UEY8"/>
<dbReference type="GO" id="GO:0006508">
    <property type="term" value="P:proteolysis"/>
    <property type="evidence" value="ECO:0007669"/>
    <property type="project" value="UniProtKB-KW"/>
</dbReference>
<keyword evidence="6" id="KW-1185">Reference proteome</keyword>
<evidence type="ECO:0000256" key="2">
    <source>
        <dbReference type="SAM" id="SignalP"/>
    </source>
</evidence>